<dbReference type="InterPro" id="IPR036597">
    <property type="entry name" value="Fido-like_dom_sf"/>
</dbReference>
<keyword evidence="3" id="KW-1185">Reference proteome</keyword>
<evidence type="ECO:0000259" key="1">
    <source>
        <dbReference type="PROSITE" id="PS51459"/>
    </source>
</evidence>
<reference evidence="2 3" key="1">
    <citation type="submission" date="2018-06" db="EMBL/GenBank/DDBJ databases">
        <authorList>
            <consortium name="Pathogen Informatics"/>
            <person name="Doyle S."/>
        </authorList>
    </citation>
    <scope>NUCLEOTIDE SEQUENCE [LARGE SCALE GENOMIC DNA]</scope>
    <source>
        <strain evidence="2 3">NCTC10717</strain>
    </source>
</reference>
<dbReference type="Gene3D" id="1.10.3290.10">
    <property type="entry name" value="Fido-like domain"/>
    <property type="match status" value="1"/>
</dbReference>
<dbReference type="Proteomes" id="UP000254575">
    <property type="component" value="Unassembled WGS sequence"/>
</dbReference>
<accession>A0A380MWC5</accession>
<evidence type="ECO:0000313" key="2">
    <source>
        <dbReference type="EMBL" id="SUO96011.1"/>
    </source>
</evidence>
<dbReference type="AlphaFoldDB" id="A0A380MWC5"/>
<proteinExistence type="predicted"/>
<dbReference type="EMBL" id="UHIA01000004">
    <property type="protein sequence ID" value="SUO96011.1"/>
    <property type="molecule type" value="Genomic_DNA"/>
</dbReference>
<gene>
    <name evidence="2" type="ORF">NCTC10717_00820</name>
</gene>
<evidence type="ECO:0000313" key="3">
    <source>
        <dbReference type="Proteomes" id="UP000254575"/>
    </source>
</evidence>
<dbReference type="SUPFAM" id="SSF140931">
    <property type="entry name" value="Fic-like"/>
    <property type="match status" value="1"/>
</dbReference>
<dbReference type="Pfam" id="PF02661">
    <property type="entry name" value="Fic"/>
    <property type="match status" value="1"/>
</dbReference>
<dbReference type="OrthoDB" id="9807853at2"/>
<dbReference type="InterPro" id="IPR003812">
    <property type="entry name" value="Fido"/>
</dbReference>
<sequence>MQYKPDFLNPRPIFTAQEQRHLAALSAELPLSVLLQSPRNMEEIGIDFVHSSAQLEGNTYDKHDTLALLKMGQTAGGKLFSDAVMLLNLRASYEYMLSCLDATQPEQWKTFIKNTHALIAKDLLPNYELGTVRQSGGHISGTDYTPLVNPQKLDAELNYLIGIAEKIANPFDKALYFHNNLAYLQFFRDCNKRTARNTFTFTLMQAQIFPCVFLQDSYKAYSDGIFAYYETGEFTLSREYFIYAYEQTVQKYAPKPDPEFKRDI</sequence>
<dbReference type="PROSITE" id="PS51459">
    <property type="entry name" value="FIDO"/>
    <property type="match status" value="1"/>
</dbReference>
<organism evidence="2 3">
    <name type="scientific">Suttonella indologenes</name>
    <dbReference type="NCBI Taxonomy" id="13276"/>
    <lineage>
        <taxon>Bacteria</taxon>
        <taxon>Pseudomonadati</taxon>
        <taxon>Pseudomonadota</taxon>
        <taxon>Gammaproteobacteria</taxon>
        <taxon>Cardiobacteriales</taxon>
        <taxon>Cardiobacteriaceae</taxon>
        <taxon>Suttonella</taxon>
    </lineage>
</organism>
<feature type="domain" description="Fido" evidence="1">
    <location>
        <begin position="107"/>
        <end position="246"/>
    </location>
</feature>
<name>A0A380MWC5_9GAMM</name>
<dbReference type="RefSeq" id="WP_115218103.1">
    <property type="nucleotide sequence ID" value="NZ_UHIA01000004.1"/>
</dbReference>
<protein>
    <submittedName>
        <fullName evidence="2">Fic/DOC family</fullName>
    </submittedName>
</protein>